<gene>
    <name evidence="2" type="ORF">GSI_11179</name>
</gene>
<dbReference type="EMBL" id="AYKW01000038">
    <property type="protein sequence ID" value="PIL26764.1"/>
    <property type="molecule type" value="Genomic_DNA"/>
</dbReference>
<accession>A0A2G8RZ53</accession>
<keyword evidence="3" id="KW-1185">Reference proteome</keyword>
<feature type="region of interest" description="Disordered" evidence="1">
    <location>
        <begin position="451"/>
        <end position="500"/>
    </location>
</feature>
<reference evidence="2 3" key="1">
    <citation type="journal article" date="2015" name="Sci. Rep.">
        <title>Chromosome-level genome map provides insights into diverse defense mechanisms in the medicinal fungus Ganoderma sinense.</title>
        <authorList>
            <person name="Zhu Y."/>
            <person name="Xu J."/>
            <person name="Sun C."/>
            <person name="Zhou S."/>
            <person name="Xu H."/>
            <person name="Nelson D.R."/>
            <person name="Qian J."/>
            <person name="Song J."/>
            <person name="Luo H."/>
            <person name="Xiang L."/>
            <person name="Li Y."/>
            <person name="Xu Z."/>
            <person name="Ji A."/>
            <person name="Wang L."/>
            <person name="Lu S."/>
            <person name="Hayward A."/>
            <person name="Sun W."/>
            <person name="Li X."/>
            <person name="Schwartz D.C."/>
            <person name="Wang Y."/>
            <person name="Chen S."/>
        </authorList>
    </citation>
    <scope>NUCLEOTIDE SEQUENCE [LARGE SCALE GENOMIC DNA]</scope>
    <source>
        <strain evidence="2 3">ZZ0214-1</strain>
    </source>
</reference>
<comment type="caution">
    <text evidence="2">The sequence shown here is derived from an EMBL/GenBank/DDBJ whole genome shotgun (WGS) entry which is preliminary data.</text>
</comment>
<dbReference type="AlphaFoldDB" id="A0A2G8RZ53"/>
<organism evidence="2 3">
    <name type="scientific">Ganoderma sinense ZZ0214-1</name>
    <dbReference type="NCBI Taxonomy" id="1077348"/>
    <lineage>
        <taxon>Eukaryota</taxon>
        <taxon>Fungi</taxon>
        <taxon>Dikarya</taxon>
        <taxon>Basidiomycota</taxon>
        <taxon>Agaricomycotina</taxon>
        <taxon>Agaricomycetes</taxon>
        <taxon>Polyporales</taxon>
        <taxon>Polyporaceae</taxon>
        <taxon>Ganoderma</taxon>
    </lineage>
</organism>
<sequence>MPSDIDTLIAALHPHVAQGYCGNFLRAGRSLRPIGANGILHDVVDSFDILFGFHPGCDAAAVTIQTAQPGTISLFVCPSPIVPQDFEADVKQWVDQFIAVHKGSAGEADGNGNLEGKPSPSMRKFILDTYRLCYQSMRQRKMGPEFGIWKILSRKIAERTLASKSEPAKLQELPSASELRQLAELAKSFAETISARERLDEDEDILRFHQLCLALYKALSGGWVKELTAYPLHDLILAHLCLPHALSTLLSESAAQPEVLLALHTSRWSITVLDPSRGARRFSSTVTAAHMAERFGKVNVRSIDWEEAMEAYRGVVVRSGDFGKGLEWDASTSLLTSPGAVTAHPETTLIQHLVGNGGVNLKGDERYVACSRLPCYASVRYVDAVNKVHVVKPGPTFTIRTTNPDWCRLDVAEPWILPEGTDEAVVAGLREAMLWDLDGLLYRWRNDAFRKREDESDDNDDGDGGDHDDNEVDDEEDEDEDEKSDNENGEMDDDTEEPDD</sequence>
<proteinExistence type="predicted"/>
<protein>
    <submittedName>
        <fullName evidence="2">Uncharacterized protein</fullName>
    </submittedName>
</protein>
<feature type="compositionally biased region" description="Acidic residues" evidence="1">
    <location>
        <begin position="455"/>
        <end position="500"/>
    </location>
</feature>
<dbReference type="Proteomes" id="UP000230002">
    <property type="component" value="Unassembled WGS sequence"/>
</dbReference>
<evidence type="ECO:0000313" key="2">
    <source>
        <dbReference type="EMBL" id="PIL26764.1"/>
    </source>
</evidence>
<name>A0A2G8RZ53_9APHY</name>
<evidence type="ECO:0000313" key="3">
    <source>
        <dbReference type="Proteomes" id="UP000230002"/>
    </source>
</evidence>
<evidence type="ECO:0000256" key="1">
    <source>
        <dbReference type="SAM" id="MobiDB-lite"/>
    </source>
</evidence>